<evidence type="ECO:0000313" key="8">
    <source>
        <dbReference type="EMBL" id="KAK1388631.1"/>
    </source>
</evidence>
<dbReference type="InterPro" id="IPR003035">
    <property type="entry name" value="RWP-RK_dom"/>
</dbReference>
<evidence type="ECO:0000256" key="4">
    <source>
        <dbReference type="ARBA" id="ARBA00023242"/>
    </source>
</evidence>
<dbReference type="PROSITE" id="PS51519">
    <property type="entry name" value="RWP_RK"/>
    <property type="match status" value="1"/>
</dbReference>
<feature type="region of interest" description="Disordered" evidence="5">
    <location>
        <begin position="683"/>
        <end position="740"/>
    </location>
</feature>
<evidence type="ECO:0000256" key="3">
    <source>
        <dbReference type="ARBA" id="ARBA00023163"/>
    </source>
</evidence>
<evidence type="ECO:0000259" key="7">
    <source>
        <dbReference type="PROSITE" id="PS51745"/>
    </source>
</evidence>
<dbReference type="EMBL" id="JAUIZM010000004">
    <property type="protein sequence ID" value="KAK1388631.1"/>
    <property type="molecule type" value="Genomic_DNA"/>
</dbReference>
<dbReference type="CDD" id="cd06407">
    <property type="entry name" value="PB1_NLP"/>
    <property type="match status" value="1"/>
</dbReference>
<name>A0AAD8IPM0_9APIA</name>
<feature type="compositionally biased region" description="Basic and acidic residues" evidence="5">
    <location>
        <begin position="510"/>
        <end position="520"/>
    </location>
</feature>
<feature type="compositionally biased region" description="Low complexity" evidence="5">
    <location>
        <begin position="717"/>
        <end position="736"/>
    </location>
</feature>
<dbReference type="Proteomes" id="UP001237642">
    <property type="component" value="Unassembled WGS sequence"/>
</dbReference>
<accession>A0AAD8IPM0</accession>
<dbReference type="Gene3D" id="3.10.20.90">
    <property type="entry name" value="Phosphatidylinositol 3-kinase Catalytic Subunit, Chain A, domain 1"/>
    <property type="match status" value="1"/>
</dbReference>
<sequence length="926" mass="102667">MGDASFPSNNNNMFYTSPDLIMDLDLDELLLDGCWLGANDGSEFLNQSPTLNAPFDPSFLWNSLDNNNGDLNRNLSQKDSQEERQRSSFSGNLSISQPPNQIQCVGNNLVSPSSQVRSYSVEGSEPGSNWWIGPMPIHGRSMSVMDRVVRALEYFKSSTRDRDVLLQIWVPIDRGGRRVLSTCGQPFSLDSNSPKLAGYRDISVQYQFSAEQDSKEAEGMPSRVFMGKVPEWTPDVRFYKREEYQRVSHAQQYDVRGTLAVPVFEQGSSTCLGVIEIVTTSQKINYKPELESVCEALKAVDLRGSEVASTRTIKISNGSYQSALPEIMEVLRCTCETNRLPLAQTWIPCVQQGKEGCRHSDENILNCVSTLDSACYIADPSIRGFHEACSEHHLLRGQGVVGKAFITNQPCFLPDVTSSSKTEYPLSHHARMVGLCAAVAIRLRSIYTGTSDFVLEFFLPVNCRDPEDQKKLLNALSIVIQKVCHSLRIVTDTELHEETVMQAGKTVVPPEDRLGKKEMPEVEYSAKSSHEVSFRTSSNMETHGSKPRESLMESASSPSQYQQISPDGHVTFNHDLCASGQGSYSSVGKTGERRRGKTDKNITLDMLRQYFAGSLKDAAKSLGVCPTTLKRICRQHGITRWPSRKIKKVGHSLQKIQGVIDSVQGASGGFQIKSFYSNFPELASPNSSKTSPLTASKPIGINSQNEGSALSPEAVASKSPPSSCSQSSNSSHCYSSGTQPQSCNLNVANNEDLVGYNPSESVMKRATSAVYLHASTNDVPRALSRSQSHKNLIQHPRTECPPRLPNDIGENIPEGDSTSRVKVTYGEEKIRFRMLNSLKYDDLLGEITKRFCIDDRTGFHLKYLDDDSEWVLLTCDDDLEECREVCESAHSQTIKLSLHQNPTQHLGSSFVIHLAQEHIIIRGLEL</sequence>
<dbReference type="SMART" id="SM00666">
    <property type="entry name" value="PB1"/>
    <property type="match status" value="1"/>
</dbReference>
<feature type="compositionally biased region" description="Polar residues" evidence="5">
    <location>
        <begin position="553"/>
        <end position="563"/>
    </location>
</feature>
<feature type="domain" description="RWP-RK" evidence="6">
    <location>
        <begin position="588"/>
        <end position="669"/>
    </location>
</feature>
<dbReference type="InterPro" id="IPR000270">
    <property type="entry name" value="PB1_dom"/>
</dbReference>
<organism evidence="8 9">
    <name type="scientific">Heracleum sosnowskyi</name>
    <dbReference type="NCBI Taxonomy" id="360622"/>
    <lineage>
        <taxon>Eukaryota</taxon>
        <taxon>Viridiplantae</taxon>
        <taxon>Streptophyta</taxon>
        <taxon>Embryophyta</taxon>
        <taxon>Tracheophyta</taxon>
        <taxon>Spermatophyta</taxon>
        <taxon>Magnoliopsida</taxon>
        <taxon>eudicotyledons</taxon>
        <taxon>Gunneridae</taxon>
        <taxon>Pentapetalae</taxon>
        <taxon>asterids</taxon>
        <taxon>campanulids</taxon>
        <taxon>Apiales</taxon>
        <taxon>Apiaceae</taxon>
        <taxon>Apioideae</taxon>
        <taxon>apioid superclade</taxon>
        <taxon>Tordylieae</taxon>
        <taxon>Tordyliinae</taxon>
        <taxon>Heracleum</taxon>
    </lineage>
</organism>
<dbReference type="GO" id="GO:0003677">
    <property type="term" value="F:DNA binding"/>
    <property type="evidence" value="ECO:0007669"/>
    <property type="project" value="UniProtKB-KW"/>
</dbReference>
<evidence type="ECO:0000256" key="5">
    <source>
        <dbReference type="SAM" id="MobiDB-lite"/>
    </source>
</evidence>
<feature type="compositionally biased region" description="Polar residues" evidence="5">
    <location>
        <begin position="87"/>
        <end position="100"/>
    </location>
</feature>
<evidence type="ECO:0000256" key="2">
    <source>
        <dbReference type="ARBA" id="ARBA00023125"/>
    </source>
</evidence>
<dbReference type="InterPro" id="IPR034891">
    <property type="entry name" value="PB1_NLP"/>
</dbReference>
<dbReference type="PROSITE" id="PS51745">
    <property type="entry name" value="PB1"/>
    <property type="match status" value="1"/>
</dbReference>
<evidence type="ECO:0000259" key="6">
    <source>
        <dbReference type="PROSITE" id="PS51519"/>
    </source>
</evidence>
<keyword evidence="1" id="KW-0805">Transcription regulation</keyword>
<dbReference type="Pfam" id="PF02042">
    <property type="entry name" value="RWP-RK"/>
    <property type="match status" value="1"/>
</dbReference>
<dbReference type="Pfam" id="PF00564">
    <property type="entry name" value="PB1"/>
    <property type="match status" value="1"/>
</dbReference>
<comment type="caution">
    <text evidence="8">The sequence shown here is derived from an EMBL/GenBank/DDBJ whole genome shotgun (WGS) entry which is preliminary data.</text>
</comment>
<feature type="region of interest" description="Disordered" evidence="5">
    <location>
        <begin position="70"/>
        <end position="100"/>
    </location>
</feature>
<dbReference type="GO" id="GO:0003700">
    <property type="term" value="F:DNA-binding transcription factor activity"/>
    <property type="evidence" value="ECO:0007669"/>
    <property type="project" value="InterPro"/>
</dbReference>
<feature type="region of interest" description="Disordered" evidence="5">
    <location>
        <begin position="789"/>
        <end position="815"/>
    </location>
</feature>
<keyword evidence="2" id="KW-0238">DNA-binding</keyword>
<dbReference type="PANTHER" id="PTHR32002">
    <property type="entry name" value="PROTEIN NLP8"/>
    <property type="match status" value="1"/>
</dbReference>
<gene>
    <name evidence="8" type="ORF">POM88_016809</name>
</gene>
<dbReference type="PANTHER" id="PTHR32002:SF44">
    <property type="entry name" value="PROTEIN NLP4"/>
    <property type="match status" value="1"/>
</dbReference>
<protein>
    <submittedName>
        <fullName evidence="8">NIN-like transcription factor</fullName>
    </submittedName>
</protein>
<proteinExistence type="predicted"/>
<reference evidence="8" key="2">
    <citation type="submission" date="2023-05" db="EMBL/GenBank/DDBJ databases">
        <authorList>
            <person name="Schelkunov M.I."/>
        </authorList>
    </citation>
    <scope>NUCLEOTIDE SEQUENCE</scope>
    <source>
        <strain evidence="8">Hsosn_3</strain>
        <tissue evidence="8">Leaf</tissue>
    </source>
</reference>
<evidence type="ECO:0000256" key="1">
    <source>
        <dbReference type="ARBA" id="ARBA00023015"/>
    </source>
</evidence>
<dbReference type="InterPro" id="IPR053793">
    <property type="entry name" value="PB1-like"/>
</dbReference>
<dbReference type="Pfam" id="PF22922">
    <property type="entry name" value="GAF_NLP"/>
    <property type="match status" value="1"/>
</dbReference>
<keyword evidence="3" id="KW-0804">Transcription</keyword>
<evidence type="ECO:0000313" key="9">
    <source>
        <dbReference type="Proteomes" id="UP001237642"/>
    </source>
</evidence>
<dbReference type="SUPFAM" id="SSF54277">
    <property type="entry name" value="CAD &amp; PB1 domains"/>
    <property type="match status" value="1"/>
</dbReference>
<reference evidence="8" key="1">
    <citation type="submission" date="2023-02" db="EMBL/GenBank/DDBJ databases">
        <title>Genome of toxic invasive species Heracleum sosnowskyi carries increased number of genes despite the absence of recent whole-genome duplications.</title>
        <authorList>
            <person name="Schelkunov M."/>
            <person name="Shtratnikova V."/>
            <person name="Makarenko M."/>
            <person name="Klepikova A."/>
            <person name="Omelchenko D."/>
            <person name="Novikova G."/>
            <person name="Obukhova E."/>
            <person name="Bogdanov V."/>
            <person name="Penin A."/>
            <person name="Logacheva M."/>
        </authorList>
    </citation>
    <scope>NUCLEOTIDE SEQUENCE</scope>
    <source>
        <strain evidence="8">Hsosn_3</strain>
        <tissue evidence="8">Leaf</tissue>
    </source>
</reference>
<dbReference type="InterPro" id="IPR045012">
    <property type="entry name" value="NLP"/>
</dbReference>
<feature type="domain" description="PB1" evidence="7">
    <location>
        <begin position="818"/>
        <end position="901"/>
    </location>
</feature>
<dbReference type="InterPro" id="IPR055081">
    <property type="entry name" value="NLP1-9_GAF"/>
</dbReference>
<keyword evidence="9" id="KW-1185">Reference proteome</keyword>
<dbReference type="AlphaFoldDB" id="A0AAD8IPM0"/>
<feature type="compositionally biased region" description="Polar residues" evidence="5">
    <location>
        <begin position="684"/>
        <end position="694"/>
    </location>
</feature>
<keyword evidence="4" id="KW-0539">Nucleus</keyword>
<feature type="region of interest" description="Disordered" evidence="5">
    <location>
        <begin position="510"/>
        <end position="563"/>
    </location>
</feature>